<sequence length="322" mass="35268">MATFVQFPHPGPEHCPESDDMPWNTGAHGRKFLISEGSYLADNEVRQGEPVFWGEWEPPSHVERRWPRDGRLPRALHRPYWGRGIGQNTDPWVFGDRMRYSNCRQVRDERRPTSMQTLSPGSVICFGSKIDYEFCVDTVFVVAEAERWTPAESADLGEDEAFLACTAEQLAAGADARTPFTLYRGATFENPVHGMYSFVPALPADGEGPRFARPALRMPGLIGPGIAQNTWGSKRPLAVAEVREAWDTVREQVFAAGLVLATHLETPDRSATPESAAGKGVGCAAVQTVACAGTVTSAQEVRPRERCSDVGAPLPSTVGRLT</sequence>
<accession>A0ABU5RK39</accession>
<name>A0ABU5RK39_9PSEU</name>
<comment type="caution">
    <text evidence="1">The sequence shown here is derived from an EMBL/GenBank/DDBJ whole genome shotgun (WGS) entry which is preliminary data.</text>
</comment>
<dbReference type="EMBL" id="JAYFSI010000012">
    <property type="protein sequence ID" value="MEA5365496.1"/>
    <property type="molecule type" value="Genomic_DNA"/>
</dbReference>
<evidence type="ECO:0000313" key="1">
    <source>
        <dbReference type="EMBL" id="MEA5365496.1"/>
    </source>
</evidence>
<keyword evidence="2" id="KW-1185">Reference proteome</keyword>
<dbReference type="Proteomes" id="UP001304298">
    <property type="component" value="Unassembled WGS sequence"/>
</dbReference>
<organism evidence="1 2">
    <name type="scientific">Amycolatopsis heterodermiae</name>
    <dbReference type="NCBI Taxonomy" id="3110235"/>
    <lineage>
        <taxon>Bacteria</taxon>
        <taxon>Bacillati</taxon>
        <taxon>Actinomycetota</taxon>
        <taxon>Actinomycetes</taxon>
        <taxon>Pseudonocardiales</taxon>
        <taxon>Pseudonocardiaceae</taxon>
        <taxon>Amycolatopsis</taxon>
    </lineage>
</organism>
<gene>
    <name evidence="1" type="ORF">VA596_38640</name>
</gene>
<proteinExistence type="predicted"/>
<dbReference type="RefSeq" id="WP_323334065.1">
    <property type="nucleotide sequence ID" value="NZ_JAYFSI010000012.1"/>
</dbReference>
<protein>
    <recommendedName>
        <fullName evidence="3">DUF2169 domain-containing protein</fullName>
    </recommendedName>
</protein>
<evidence type="ECO:0008006" key="3">
    <source>
        <dbReference type="Google" id="ProtNLM"/>
    </source>
</evidence>
<reference evidence="1 2" key="1">
    <citation type="submission" date="2023-12" db="EMBL/GenBank/DDBJ databases">
        <title>Amycolatopsis sp. V23-08.</title>
        <authorList>
            <person name="Somphong A."/>
        </authorList>
    </citation>
    <scope>NUCLEOTIDE SEQUENCE [LARGE SCALE GENOMIC DNA]</scope>
    <source>
        <strain evidence="1 2">V23-08</strain>
    </source>
</reference>
<evidence type="ECO:0000313" key="2">
    <source>
        <dbReference type="Proteomes" id="UP001304298"/>
    </source>
</evidence>